<dbReference type="Proteomes" id="UP000019804">
    <property type="component" value="Unassembled WGS sequence"/>
</dbReference>
<keyword evidence="3" id="KW-1185">Reference proteome</keyword>
<evidence type="ECO:0000256" key="1">
    <source>
        <dbReference type="SAM" id="MobiDB-lite"/>
    </source>
</evidence>
<protein>
    <submittedName>
        <fullName evidence="2">Uncharacterized protein</fullName>
    </submittedName>
</protein>
<evidence type="ECO:0000313" key="2">
    <source>
        <dbReference type="EMBL" id="EYE95163.1"/>
    </source>
</evidence>
<dbReference type="AlphaFoldDB" id="A0A017SDT4"/>
<organism evidence="2 3">
    <name type="scientific">Aspergillus ruber (strain CBS 135680)</name>
    <dbReference type="NCBI Taxonomy" id="1388766"/>
    <lineage>
        <taxon>Eukaryota</taxon>
        <taxon>Fungi</taxon>
        <taxon>Dikarya</taxon>
        <taxon>Ascomycota</taxon>
        <taxon>Pezizomycotina</taxon>
        <taxon>Eurotiomycetes</taxon>
        <taxon>Eurotiomycetidae</taxon>
        <taxon>Eurotiales</taxon>
        <taxon>Aspergillaceae</taxon>
        <taxon>Aspergillus</taxon>
        <taxon>Aspergillus subgen. Aspergillus</taxon>
    </lineage>
</organism>
<dbReference type="OrthoDB" id="4755622at2759"/>
<proteinExistence type="predicted"/>
<feature type="compositionally biased region" description="Low complexity" evidence="1">
    <location>
        <begin position="226"/>
        <end position="262"/>
    </location>
</feature>
<sequence length="385" mass="42341">MADQTDNHQGNCFKDFRFLPFPTPPGSRSSSYPAPQLLENLPLRTAKGSSDIPFVRDYGQEASPIEYSSGSESFPLRNAESQQAAMSRNRGSRFPSALPAALPAAAATTTAQPQPSLIRTQFEQVTAHTAKCDLCNARNDSGMSRCSSCGWQSCHTCTIKNGCTRTHNAGSRVHTGPIHQNELFQSKTSPKDKKKRGKCSSKVTKNQKGSVRCRSGRGREPAQTPRTQSQARTQRGQRQGAYTARTPSPSISPTPRAIISPPLSLSTDSNDRQSDSALLLDNSTFSPSTTTDVDDVEAETDKDLSCARNLYAFSLEAHGAWIQEEREKDPVRRWYYQTFGLGDLHGYAQNQAARAVEEFRRREVVENDRGRFGRFEGGLLGCGLL</sequence>
<dbReference type="GeneID" id="63702467"/>
<name>A0A017SDT4_ASPRC</name>
<feature type="region of interest" description="Disordered" evidence="1">
    <location>
        <begin position="173"/>
        <end position="293"/>
    </location>
</feature>
<gene>
    <name evidence="2" type="ORF">EURHEDRAFT_537628</name>
</gene>
<dbReference type="HOGENOM" id="CLU_717600_0_0_1"/>
<dbReference type="EMBL" id="KK088423">
    <property type="protein sequence ID" value="EYE95163.1"/>
    <property type="molecule type" value="Genomic_DNA"/>
</dbReference>
<dbReference type="RefSeq" id="XP_040638851.1">
    <property type="nucleotide sequence ID" value="XM_040787343.1"/>
</dbReference>
<reference evidence="3" key="1">
    <citation type="journal article" date="2014" name="Nat. Commun.">
        <title>Genomic adaptations of the halophilic Dead Sea filamentous fungus Eurotium rubrum.</title>
        <authorList>
            <person name="Kis-Papo T."/>
            <person name="Weig A.R."/>
            <person name="Riley R."/>
            <person name="Persoh D."/>
            <person name="Salamov A."/>
            <person name="Sun H."/>
            <person name="Lipzen A."/>
            <person name="Wasser S.P."/>
            <person name="Rambold G."/>
            <person name="Grigoriev I.V."/>
            <person name="Nevo E."/>
        </authorList>
    </citation>
    <scope>NUCLEOTIDE SEQUENCE [LARGE SCALE GENOMIC DNA]</scope>
    <source>
        <strain evidence="3">CBS 135680</strain>
    </source>
</reference>
<evidence type="ECO:0000313" key="3">
    <source>
        <dbReference type="Proteomes" id="UP000019804"/>
    </source>
</evidence>
<accession>A0A017SDT4</accession>